<feature type="binding site" evidence="10">
    <location>
        <position position="78"/>
    </location>
    <ligand>
        <name>Mg(2+)</name>
        <dbReference type="ChEBI" id="CHEBI:18420"/>
    </ligand>
</feature>
<feature type="binding site" evidence="10">
    <location>
        <position position="145"/>
    </location>
    <ligand>
        <name>4-amino-2-methyl-5-(diphosphooxymethyl)pyrimidine</name>
        <dbReference type="ChEBI" id="CHEBI:57841"/>
    </ligand>
</feature>
<evidence type="ECO:0000256" key="12">
    <source>
        <dbReference type="RuleBase" id="RU004253"/>
    </source>
</evidence>
<keyword evidence="4 10" id="KW-0479">Metal-binding</keyword>
<dbReference type="GO" id="GO:0005737">
    <property type="term" value="C:cytoplasm"/>
    <property type="evidence" value="ECO:0007669"/>
    <property type="project" value="TreeGrafter"/>
</dbReference>
<comment type="similarity">
    <text evidence="10 11">Belongs to the thiamine-phosphate synthase family.</text>
</comment>
<evidence type="ECO:0000313" key="15">
    <source>
        <dbReference type="Proteomes" id="UP000285961"/>
    </source>
</evidence>
<evidence type="ECO:0000256" key="4">
    <source>
        <dbReference type="ARBA" id="ARBA00022723"/>
    </source>
</evidence>
<feature type="domain" description="Thiamine phosphate synthase/TenI" evidence="13">
    <location>
        <begin position="16"/>
        <end position="197"/>
    </location>
</feature>
<dbReference type="InterPro" id="IPR036206">
    <property type="entry name" value="ThiamineP_synth_sf"/>
</dbReference>
<evidence type="ECO:0000256" key="10">
    <source>
        <dbReference type="HAMAP-Rule" id="MF_00097"/>
    </source>
</evidence>
<dbReference type="UniPathway" id="UPA00060">
    <property type="reaction ID" value="UER00141"/>
</dbReference>
<evidence type="ECO:0000256" key="5">
    <source>
        <dbReference type="ARBA" id="ARBA00022842"/>
    </source>
</evidence>
<dbReference type="InterPro" id="IPR034291">
    <property type="entry name" value="TMP_synthase"/>
</dbReference>
<feature type="binding site" evidence="10">
    <location>
        <position position="77"/>
    </location>
    <ligand>
        <name>4-amino-2-methyl-5-(diphosphooxymethyl)pyrimidine</name>
        <dbReference type="ChEBI" id="CHEBI:57841"/>
    </ligand>
</feature>
<feature type="binding site" evidence="10">
    <location>
        <begin position="142"/>
        <end position="144"/>
    </location>
    <ligand>
        <name>2-[(2R,5Z)-2-carboxy-4-methylthiazol-5(2H)-ylidene]ethyl phosphate</name>
        <dbReference type="ChEBI" id="CHEBI:62899"/>
    </ligand>
</feature>
<feature type="binding site" evidence="10">
    <location>
        <position position="174"/>
    </location>
    <ligand>
        <name>2-[(2R,5Z)-2-carboxy-4-methylthiazol-5(2H)-ylidene]ethyl phosphate</name>
        <dbReference type="ChEBI" id="CHEBI:62899"/>
    </ligand>
</feature>
<dbReference type="HAMAP" id="MF_00097">
    <property type="entry name" value="TMP_synthase"/>
    <property type="match status" value="1"/>
</dbReference>
<dbReference type="InterPro" id="IPR022998">
    <property type="entry name" value="ThiamineP_synth_TenI"/>
</dbReference>
<dbReference type="PANTHER" id="PTHR20857:SF15">
    <property type="entry name" value="THIAMINE-PHOSPHATE SYNTHASE"/>
    <property type="match status" value="1"/>
</dbReference>
<dbReference type="Gene3D" id="3.20.20.70">
    <property type="entry name" value="Aldolase class I"/>
    <property type="match status" value="1"/>
</dbReference>
<keyword evidence="6 10" id="KW-0784">Thiamine biosynthesis</keyword>
<evidence type="ECO:0000256" key="9">
    <source>
        <dbReference type="ARBA" id="ARBA00047883"/>
    </source>
</evidence>
<evidence type="ECO:0000313" key="14">
    <source>
        <dbReference type="EMBL" id="RJP71122.1"/>
    </source>
</evidence>
<reference evidence="14 15" key="1">
    <citation type="journal article" date="2017" name="ISME J.">
        <title>Energy and carbon metabolisms in a deep terrestrial subsurface fluid microbial community.</title>
        <authorList>
            <person name="Momper L."/>
            <person name="Jungbluth S.P."/>
            <person name="Lee M.D."/>
            <person name="Amend J.P."/>
        </authorList>
    </citation>
    <scope>NUCLEOTIDE SEQUENCE [LARGE SCALE GENOMIC DNA]</scope>
    <source>
        <strain evidence="14">SURF_17</strain>
    </source>
</reference>
<feature type="binding site" evidence="10">
    <location>
        <begin position="45"/>
        <end position="49"/>
    </location>
    <ligand>
        <name>4-amino-2-methyl-5-(diphosphooxymethyl)pyrimidine</name>
        <dbReference type="ChEBI" id="CHEBI:57841"/>
    </ligand>
</feature>
<evidence type="ECO:0000256" key="1">
    <source>
        <dbReference type="ARBA" id="ARBA00003814"/>
    </source>
</evidence>
<dbReference type="FunFam" id="3.20.20.70:FF:000096">
    <property type="entry name" value="Thiamine-phosphate synthase"/>
    <property type="match status" value="1"/>
</dbReference>
<dbReference type="EC" id="2.5.1.3" evidence="10"/>
<comment type="catalytic activity">
    <reaction evidence="8 10 11">
        <text>2-(2-carboxy-4-methylthiazol-5-yl)ethyl phosphate + 4-amino-2-methyl-5-(diphosphooxymethyl)pyrimidine + 2 H(+) = thiamine phosphate + CO2 + diphosphate</text>
        <dbReference type="Rhea" id="RHEA:47848"/>
        <dbReference type="ChEBI" id="CHEBI:15378"/>
        <dbReference type="ChEBI" id="CHEBI:16526"/>
        <dbReference type="ChEBI" id="CHEBI:33019"/>
        <dbReference type="ChEBI" id="CHEBI:37575"/>
        <dbReference type="ChEBI" id="CHEBI:57841"/>
        <dbReference type="ChEBI" id="CHEBI:62890"/>
        <dbReference type="EC" id="2.5.1.3"/>
    </reaction>
</comment>
<dbReference type="SUPFAM" id="SSF51391">
    <property type="entry name" value="Thiamin phosphate synthase"/>
    <property type="match status" value="1"/>
</dbReference>
<evidence type="ECO:0000256" key="7">
    <source>
        <dbReference type="ARBA" id="ARBA00047334"/>
    </source>
</evidence>
<keyword evidence="5 10" id="KW-0460">Magnesium</keyword>
<comment type="function">
    <text evidence="1 10">Condenses 4-methyl-5-(beta-hydroxyethyl)thiazole monophosphate (THZ-P) and 2-methyl-4-amino-5-hydroxymethyl pyrimidine pyrophosphate (HMP-PP) to form thiamine monophosphate (TMP).</text>
</comment>
<accession>A0A419F013</accession>
<comment type="cofactor">
    <cofactor evidence="10">
        <name>Mg(2+)</name>
        <dbReference type="ChEBI" id="CHEBI:18420"/>
    </cofactor>
    <text evidence="10">Binds 1 Mg(2+) ion per subunit.</text>
</comment>
<evidence type="ECO:0000259" key="13">
    <source>
        <dbReference type="Pfam" id="PF02581"/>
    </source>
</evidence>
<name>A0A419F013_9BACT</name>
<protein>
    <recommendedName>
        <fullName evidence="10">Thiamine-phosphate synthase</fullName>
        <shortName evidence="10">TP synthase</shortName>
        <shortName evidence="10">TPS</shortName>
        <ecNumber evidence="10">2.5.1.3</ecNumber>
    </recommendedName>
    <alternativeName>
        <fullName evidence="10">Thiamine-phosphate pyrophosphorylase</fullName>
        <shortName evidence="10">TMP pyrophosphorylase</shortName>
        <shortName evidence="10">TMP-PPase</shortName>
    </alternativeName>
</protein>
<feature type="binding site" evidence="10">
    <location>
        <position position="116"/>
    </location>
    <ligand>
        <name>4-amino-2-methyl-5-(diphosphooxymethyl)pyrimidine</name>
        <dbReference type="ChEBI" id="CHEBI:57841"/>
    </ligand>
</feature>
<evidence type="ECO:0000256" key="2">
    <source>
        <dbReference type="ARBA" id="ARBA00005165"/>
    </source>
</evidence>
<gene>
    <name evidence="10 14" type="primary">thiE</name>
    <name evidence="14" type="ORF">C4532_08225</name>
</gene>
<comment type="caution">
    <text evidence="14">The sequence shown here is derived from an EMBL/GenBank/DDBJ whole genome shotgun (WGS) entry which is preliminary data.</text>
</comment>
<dbReference type="CDD" id="cd00564">
    <property type="entry name" value="TMP_TenI"/>
    <property type="match status" value="1"/>
</dbReference>
<dbReference type="Pfam" id="PF02581">
    <property type="entry name" value="TMP-TENI"/>
    <property type="match status" value="1"/>
</dbReference>
<dbReference type="InterPro" id="IPR013785">
    <property type="entry name" value="Aldolase_TIM"/>
</dbReference>
<evidence type="ECO:0000256" key="3">
    <source>
        <dbReference type="ARBA" id="ARBA00022679"/>
    </source>
</evidence>
<dbReference type="NCBIfam" id="TIGR00693">
    <property type="entry name" value="thiE"/>
    <property type="match status" value="1"/>
</dbReference>
<dbReference type="Proteomes" id="UP000285961">
    <property type="component" value="Unassembled WGS sequence"/>
</dbReference>
<comment type="pathway">
    <text evidence="2 10 12">Cofactor biosynthesis; thiamine diphosphate biosynthesis; thiamine phosphate from 4-amino-2-methyl-5-diphosphomethylpyrimidine and 4-methyl-5-(2-phosphoethyl)-thiazole: step 1/1.</text>
</comment>
<comment type="catalytic activity">
    <reaction evidence="7 10 11">
        <text>4-methyl-5-(2-phosphooxyethyl)-thiazole + 4-amino-2-methyl-5-(diphosphooxymethyl)pyrimidine + H(+) = thiamine phosphate + diphosphate</text>
        <dbReference type="Rhea" id="RHEA:22328"/>
        <dbReference type="ChEBI" id="CHEBI:15378"/>
        <dbReference type="ChEBI" id="CHEBI:33019"/>
        <dbReference type="ChEBI" id="CHEBI:37575"/>
        <dbReference type="ChEBI" id="CHEBI:57841"/>
        <dbReference type="ChEBI" id="CHEBI:58296"/>
        <dbReference type="EC" id="2.5.1.3"/>
    </reaction>
</comment>
<dbReference type="AlphaFoldDB" id="A0A419F013"/>
<comment type="catalytic activity">
    <reaction evidence="9 10 11">
        <text>2-[(2R,5Z)-2-carboxy-4-methylthiazol-5(2H)-ylidene]ethyl phosphate + 4-amino-2-methyl-5-(diphosphooxymethyl)pyrimidine + 2 H(+) = thiamine phosphate + CO2 + diphosphate</text>
        <dbReference type="Rhea" id="RHEA:47844"/>
        <dbReference type="ChEBI" id="CHEBI:15378"/>
        <dbReference type="ChEBI" id="CHEBI:16526"/>
        <dbReference type="ChEBI" id="CHEBI:33019"/>
        <dbReference type="ChEBI" id="CHEBI:37575"/>
        <dbReference type="ChEBI" id="CHEBI:57841"/>
        <dbReference type="ChEBI" id="CHEBI:62899"/>
        <dbReference type="EC" id="2.5.1.3"/>
    </reaction>
</comment>
<evidence type="ECO:0000256" key="8">
    <source>
        <dbReference type="ARBA" id="ARBA00047851"/>
    </source>
</evidence>
<sequence>MCADLVSRKFPSDCGLYVLLDYALLSGRILEVAEQVLQGGADIIQFRAKSPSKRQYYEETLLLLDLARRYHAPFVVNDHLDIALAISADGIHLGQNDLPCRAARLLVPNHTFLGISTHSVEQAVKAAEEGADYIAIGPVFPTSTKENPDPVVGTRGVSEVRKRIGSLPLIAIGGINSGNVAEVIRAGADGVAVASAVALADHPESATRALTEEITRARHLSA</sequence>
<comment type="caution">
    <text evidence="10">Lacks conserved residue(s) required for the propagation of feature annotation.</text>
</comment>
<organism evidence="14 15">
    <name type="scientific">Candidatus Abyssobacteria bacterium SURF_17</name>
    <dbReference type="NCBI Taxonomy" id="2093361"/>
    <lineage>
        <taxon>Bacteria</taxon>
        <taxon>Pseudomonadati</taxon>
        <taxon>Candidatus Hydrogenedentota</taxon>
        <taxon>Candidatus Abyssobacteria</taxon>
    </lineage>
</organism>
<proteinExistence type="inferred from homology"/>
<dbReference type="GO" id="GO:0009228">
    <property type="term" value="P:thiamine biosynthetic process"/>
    <property type="evidence" value="ECO:0007669"/>
    <property type="project" value="UniProtKB-KW"/>
</dbReference>
<keyword evidence="3 10" id="KW-0808">Transferase</keyword>
<evidence type="ECO:0000256" key="6">
    <source>
        <dbReference type="ARBA" id="ARBA00022977"/>
    </source>
</evidence>
<dbReference type="PANTHER" id="PTHR20857">
    <property type="entry name" value="THIAMINE-PHOSPHATE PYROPHOSPHORYLASE"/>
    <property type="match status" value="1"/>
</dbReference>
<dbReference type="EMBL" id="QZKI01000062">
    <property type="protein sequence ID" value="RJP71122.1"/>
    <property type="molecule type" value="Genomic_DNA"/>
</dbReference>
<dbReference type="GO" id="GO:0000287">
    <property type="term" value="F:magnesium ion binding"/>
    <property type="evidence" value="ECO:0007669"/>
    <property type="project" value="UniProtKB-UniRule"/>
</dbReference>
<feature type="binding site" evidence="10">
    <location>
        <position position="97"/>
    </location>
    <ligand>
        <name>Mg(2+)</name>
        <dbReference type="ChEBI" id="CHEBI:18420"/>
    </ligand>
</feature>
<evidence type="ECO:0000256" key="11">
    <source>
        <dbReference type="RuleBase" id="RU003826"/>
    </source>
</evidence>
<dbReference type="GO" id="GO:0004789">
    <property type="term" value="F:thiamine-phosphate diphosphorylase activity"/>
    <property type="evidence" value="ECO:0007669"/>
    <property type="project" value="UniProtKB-UniRule"/>
</dbReference>
<dbReference type="GO" id="GO:0009229">
    <property type="term" value="P:thiamine diphosphate biosynthetic process"/>
    <property type="evidence" value="ECO:0007669"/>
    <property type="project" value="UniProtKB-UniRule"/>
</dbReference>